<keyword evidence="4" id="KW-0547">Nucleotide-binding</keyword>
<feature type="domain" description="Sigma-54 factor interaction" evidence="12">
    <location>
        <begin position="205"/>
        <end position="439"/>
    </location>
</feature>
<evidence type="ECO:0000256" key="7">
    <source>
        <dbReference type="ARBA" id="ARBA00023014"/>
    </source>
</evidence>
<feature type="transmembrane region" description="Helical" evidence="10">
    <location>
        <begin position="486"/>
        <end position="505"/>
    </location>
</feature>
<dbReference type="PROSITE" id="PS51379">
    <property type="entry name" value="4FE4S_FER_2"/>
    <property type="match status" value="1"/>
</dbReference>
<dbReference type="PROSITE" id="PS50042">
    <property type="entry name" value="CNMP_BINDING_3"/>
    <property type="match status" value="1"/>
</dbReference>
<organism evidence="14 15">
    <name type="scientific">Floridaenema aerugineum BLCC-F46</name>
    <dbReference type="NCBI Taxonomy" id="3153654"/>
    <lineage>
        <taxon>Bacteria</taxon>
        <taxon>Bacillati</taxon>
        <taxon>Cyanobacteriota</taxon>
        <taxon>Cyanophyceae</taxon>
        <taxon>Oscillatoriophycideae</taxon>
        <taxon>Aerosakkonematales</taxon>
        <taxon>Aerosakkonemataceae</taxon>
        <taxon>Floridanema</taxon>
        <taxon>Floridanema aerugineum</taxon>
    </lineage>
</organism>
<dbReference type="InterPro" id="IPR017900">
    <property type="entry name" value="4Fe4S_Fe_S_CS"/>
</dbReference>
<evidence type="ECO:0000259" key="13">
    <source>
        <dbReference type="PROSITE" id="PS51379"/>
    </source>
</evidence>
<evidence type="ECO:0000256" key="1">
    <source>
        <dbReference type="ARBA" id="ARBA00004236"/>
    </source>
</evidence>
<keyword evidence="2" id="KW-1003">Cell membrane</keyword>
<keyword evidence="5" id="KW-0067">ATP-binding</keyword>
<dbReference type="InterPro" id="IPR003593">
    <property type="entry name" value="AAA+_ATPase"/>
</dbReference>
<comment type="subcellular location">
    <subcellularLocation>
        <location evidence="1">Cell membrane</location>
    </subcellularLocation>
</comment>
<feature type="transmembrane region" description="Helical" evidence="10">
    <location>
        <begin position="600"/>
        <end position="619"/>
    </location>
</feature>
<proteinExistence type="predicted"/>
<keyword evidence="10" id="KW-1133">Transmembrane helix</keyword>
<feature type="transmembrane region" description="Helical" evidence="10">
    <location>
        <begin position="735"/>
        <end position="753"/>
    </location>
</feature>
<dbReference type="EMBL" id="JBHFNQ010000168">
    <property type="protein sequence ID" value="MFB2879522.1"/>
    <property type="molecule type" value="Genomic_DNA"/>
</dbReference>
<keyword evidence="7" id="KW-0411">Iron-sulfur</keyword>
<keyword evidence="8 10" id="KW-0472">Membrane</keyword>
<evidence type="ECO:0000256" key="6">
    <source>
        <dbReference type="ARBA" id="ARBA00023004"/>
    </source>
</evidence>
<evidence type="ECO:0000259" key="12">
    <source>
        <dbReference type="PROSITE" id="PS50045"/>
    </source>
</evidence>
<dbReference type="SMART" id="SM00382">
    <property type="entry name" value="AAA"/>
    <property type="match status" value="1"/>
</dbReference>
<comment type="caution">
    <text evidence="14">The sequence shown here is derived from an EMBL/GenBank/DDBJ whole genome shotgun (WGS) entry which is preliminary data.</text>
</comment>
<dbReference type="SUPFAM" id="SSF52540">
    <property type="entry name" value="P-loop containing nucleoside triphosphate hydrolases"/>
    <property type="match status" value="1"/>
</dbReference>
<dbReference type="Gene3D" id="2.60.120.10">
    <property type="entry name" value="Jelly Rolls"/>
    <property type="match status" value="1"/>
</dbReference>
<dbReference type="InterPro" id="IPR027417">
    <property type="entry name" value="P-loop_NTPase"/>
</dbReference>
<evidence type="ECO:0000256" key="5">
    <source>
        <dbReference type="ARBA" id="ARBA00022840"/>
    </source>
</evidence>
<feature type="transmembrane region" description="Helical" evidence="10">
    <location>
        <begin position="525"/>
        <end position="550"/>
    </location>
</feature>
<evidence type="ECO:0000313" key="14">
    <source>
        <dbReference type="EMBL" id="MFB2879522.1"/>
    </source>
</evidence>
<evidence type="ECO:0000256" key="4">
    <source>
        <dbReference type="ARBA" id="ARBA00022741"/>
    </source>
</evidence>
<feature type="transmembrane region" description="Helical" evidence="10">
    <location>
        <begin position="570"/>
        <end position="588"/>
    </location>
</feature>
<protein>
    <submittedName>
        <fullName evidence="14">Cyclic nucleotide-binding domain-containing protein</fullName>
    </submittedName>
</protein>
<dbReference type="InterPro" id="IPR058031">
    <property type="entry name" value="AAA_lid_NorR"/>
</dbReference>
<keyword evidence="10" id="KW-0812">Transmembrane</keyword>
<dbReference type="PANTHER" id="PTHR30224:SF4">
    <property type="entry name" value="ELECTRON TRANSPORT PROTEIN YCCM-RELATED"/>
    <property type="match status" value="1"/>
</dbReference>
<dbReference type="InterPro" id="IPR017896">
    <property type="entry name" value="4Fe4S_Fe-S-bd"/>
</dbReference>
<dbReference type="PANTHER" id="PTHR30224">
    <property type="entry name" value="ELECTRON TRANSPORT PROTEIN"/>
    <property type="match status" value="1"/>
</dbReference>
<dbReference type="CDD" id="cd00009">
    <property type="entry name" value="AAA"/>
    <property type="match status" value="1"/>
</dbReference>
<feature type="domain" description="Cyclic nucleotide-binding" evidence="11">
    <location>
        <begin position="53"/>
        <end position="174"/>
    </location>
</feature>
<dbReference type="Pfam" id="PF00158">
    <property type="entry name" value="Sigma54_activat"/>
    <property type="match status" value="1"/>
</dbReference>
<dbReference type="InterPro" id="IPR018490">
    <property type="entry name" value="cNMP-bd_dom_sf"/>
</dbReference>
<dbReference type="Gene3D" id="3.40.50.300">
    <property type="entry name" value="P-loop containing nucleotide triphosphate hydrolases"/>
    <property type="match status" value="1"/>
</dbReference>
<evidence type="ECO:0000259" key="11">
    <source>
        <dbReference type="PROSITE" id="PS50042"/>
    </source>
</evidence>
<keyword evidence="6" id="KW-0408">Iron</keyword>
<dbReference type="Pfam" id="PF25601">
    <property type="entry name" value="AAA_lid_14"/>
    <property type="match status" value="1"/>
</dbReference>
<keyword evidence="3" id="KW-0479">Metal-binding</keyword>
<feature type="domain" description="4Fe-4S ferredoxin-type" evidence="13">
    <location>
        <begin position="693"/>
        <end position="722"/>
    </location>
</feature>
<dbReference type="Gene3D" id="1.10.8.60">
    <property type="match status" value="1"/>
</dbReference>
<evidence type="ECO:0000256" key="3">
    <source>
        <dbReference type="ARBA" id="ARBA00022723"/>
    </source>
</evidence>
<keyword evidence="15" id="KW-1185">Reference proteome</keyword>
<reference evidence="14 15" key="1">
    <citation type="submission" date="2024-09" db="EMBL/GenBank/DDBJ databases">
        <title>Floridaenema gen nov. (Aerosakkonemataceae, Aerosakkonematales ord. nov., Cyanobacteria) from benthic tropical and subtropical fresh waters, with the description of four new species.</title>
        <authorList>
            <person name="Moretto J.A."/>
            <person name="Berthold D.E."/>
            <person name="Lefler F.W."/>
            <person name="Huang I.-S."/>
            <person name="Laughinghouse H. IV."/>
        </authorList>
    </citation>
    <scope>NUCLEOTIDE SEQUENCE [LARGE SCALE GENOMIC DNA]</scope>
    <source>
        <strain evidence="14 15">BLCC-F46</strain>
    </source>
</reference>
<feature type="transmembrane region" description="Helical" evidence="10">
    <location>
        <begin position="890"/>
        <end position="910"/>
    </location>
</feature>
<feature type="transmembrane region" description="Helical" evidence="10">
    <location>
        <begin position="808"/>
        <end position="828"/>
    </location>
</feature>
<dbReference type="PROSITE" id="PS50045">
    <property type="entry name" value="SIGMA54_INTERACT_4"/>
    <property type="match status" value="1"/>
</dbReference>
<evidence type="ECO:0000256" key="8">
    <source>
        <dbReference type="ARBA" id="ARBA00023136"/>
    </source>
</evidence>
<feature type="transmembrane region" description="Helical" evidence="10">
    <location>
        <begin position="862"/>
        <end position="883"/>
    </location>
</feature>
<dbReference type="RefSeq" id="WP_413272560.1">
    <property type="nucleotide sequence ID" value="NZ_JBHFNQ010000168.1"/>
</dbReference>
<dbReference type="CDD" id="cd00038">
    <property type="entry name" value="CAP_ED"/>
    <property type="match status" value="1"/>
</dbReference>
<dbReference type="SUPFAM" id="SSF51206">
    <property type="entry name" value="cAMP-binding domain-like"/>
    <property type="match status" value="1"/>
</dbReference>
<dbReference type="InterPro" id="IPR000595">
    <property type="entry name" value="cNMP-bd_dom"/>
</dbReference>
<evidence type="ECO:0000256" key="10">
    <source>
        <dbReference type="SAM" id="Phobius"/>
    </source>
</evidence>
<feature type="region of interest" description="Disordered" evidence="9">
    <location>
        <begin position="1"/>
        <end position="21"/>
    </location>
</feature>
<dbReference type="Pfam" id="PF12801">
    <property type="entry name" value="Fer4_5"/>
    <property type="match status" value="2"/>
</dbReference>
<dbReference type="PROSITE" id="PS00198">
    <property type="entry name" value="4FE4S_FER_1"/>
    <property type="match status" value="1"/>
</dbReference>
<evidence type="ECO:0000256" key="2">
    <source>
        <dbReference type="ARBA" id="ARBA00022475"/>
    </source>
</evidence>
<gene>
    <name evidence="14" type="ORF">ACE1CC_21920</name>
</gene>
<feature type="transmembrane region" description="Helical" evidence="10">
    <location>
        <begin position="773"/>
        <end position="796"/>
    </location>
</feature>
<evidence type="ECO:0000313" key="15">
    <source>
        <dbReference type="Proteomes" id="UP001576774"/>
    </source>
</evidence>
<dbReference type="InterPro" id="IPR014710">
    <property type="entry name" value="RmlC-like_jellyroll"/>
</dbReference>
<feature type="compositionally biased region" description="Polar residues" evidence="9">
    <location>
        <begin position="10"/>
        <end position="21"/>
    </location>
</feature>
<evidence type="ECO:0000256" key="9">
    <source>
        <dbReference type="SAM" id="MobiDB-lite"/>
    </source>
</evidence>
<accession>A0ABV4XAT5</accession>
<name>A0ABV4XAT5_9CYAN</name>
<dbReference type="Proteomes" id="UP001576774">
    <property type="component" value="Unassembled WGS sequence"/>
</dbReference>
<dbReference type="SMART" id="SM00100">
    <property type="entry name" value="cNMP"/>
    <property type="match status" value="1"/>
</dbReference>
<dbReference type="Pfam" id="PF00027">
    <property type="entry name" value="cNMP_binding"/>
    <property type="match status" value="1"/>
</dbReference>
<dbReference type="InterPro" id="IPR002078">
    <property type="entry name" value="Sigma_54_int"/>
</dbReference>
<sequence length="911" mass="103351">MDSQAVAIDRSQSPLTPSFPEQTLPLGTGKPKIELVNEQLFLEWVTWLSSQRIWMKLSQQTLTELVHCLHYFTVEAGTPIYQKGQSPIGFYFLKSGTVEISHLLPICHSIIRYYHPGELFGYASLAENCTETYQSSAIALTNCEIGFLSLTEFPELSTKYPEISQTINAILAEELNTFTLRICHEKTRIQTWQPYIQPVPKAETILGNSKATKKLASQIQQAANNLQPVVFQAQPGTGKTFLAGMIHAHSEVAAQPYIEIDCAELPSREDGTINTDILFGKIGKEPGIMAILERGTLLIDHVQLLSIADRDRLIHYLKTGYIIPNAEQIDRESKAEDLKLGNCWGKIPNQPLQSSVRLILASPDFLEFPEIETIQIKLFTLNQRKADIPEFAKYFLQKICRESDRPTLQLNRANLRRLLSYNYPGNLTELAEILHRAVLNTPTEETTIPEQLFWSVQSDKNAFRIDLLTHVTWLRPLLLSRWYPEGLWGIMMAIFSPVTLLGFFGPQTRDSSITLNLFWAWWWPMYLFFFAFVGRLWCAVCPFMVTGEWIRRFSLWLFPRQQLPWNNKWLNRWGAWILFAGFVAIYLWEQLWDLPHKAYLSAWLLTIIALGAVIFSLIYERRLWCRHLCPIGGMNGLFAKLSILELRSTQQICASQCQTFSCYKGSTSTAIAYGEALPTEGQATAGCPLYSHPAQLLDNRDCILCMSCLKGCPNRSAQLNLRFPASDLIDHHRGFAAEVALLLLLLGGVFMHHAEKILTWLGWSNLAIDSEHLLISIPLVILLLSIPTILTYFTHAIAHWQDPEMPDYLTVIYAYLPFTLAANLAYYIPSGITEAGKILPVFARTLGYSGVGLPTLTWSADVATFLQGLTLLSALVFSIYPLLRITHRPWLSNLPHFCLLIALTVTCFWLI</sequence>
<dbReference type="InterPro" id="IPR052378">
    <property type="entry name" value="NosR_regulator"/>
</dbReference>